<dbReference type="EMBL" id="BFEA01000313">
    <property type="protein sequence ID" value="GBG79176.1"/>
    <property type="molecule type" value="Genomic_DNA"/>
</dbReference>
<proteinExistence type="predicted"/>
<name>A0A388LA63_CHABU</name>
<comment type="caution">
    <text evidence="2">The sequence shown here is derived from an EMBL/GenBank/DDBJ whole genome shotgun (WGS) entry which is preliminary data.</text>
</comment>
<protein>
    <submittedName>
        <fullName evidence="2">Uncharacterized protein</fullName>
    </submittedName>
</protein>
<evidence type="ECO:0000313" key="3">
    <source>
        <dbReference type="Proteomes" id="UP000265515"/>
    </source>
</evidence>
<feature type="compositionally biased region" description="Polar residues" evidence="1">
    <location>
        <begin position="1"/>
        <end position="10"/>
    </location>
</feature>
<dbReference type="Proteomes" id="UP000265515">
    <property type="component" value="Unassembled WGS sequence"/>
</dbReference>
<accession>A0A388LA63</accession>
<dbReference type="AlphaFoldDB" id="A0A388LA63"/>
<feature type="region of interest" description="Disordered" evidence="1">
    <location>
        <begin position="1"/>
        <end position="49"/>
    </location>
</feature>
<feature type="compositionally biased region" description="Basic and acidic residues" evidence="1">
    <location>
        <begin position="172"/>
        <end position="197"/>
    </location>
</feature>
<dbReference type="Gramene" id="GBG79176">
    <property type="protein sequence ID" value="GBG79176"/>
    <property type="gene ID" value="CBR_g28892"/>
</dbReference>
<reference evidence="2 3" key="1">
    <citation type="journal article" date="2018" name="Cell">
        <title>The Chara Genome: Secondary Complexity and Implications for Plant Terrestrialization.</title>
        <authorList>
            <person name="Nishiyama T."/>
            <person name="Sakayama H."/>
            <person name="Vries J.D."/>
            <person name="Buschmann H."/>
            <person name="Saint-Marcoux D."/>
            <person name="Ullrich K.K."/>
            <person name="Haas F.B."/>
            <person name="Vanderstraeten L."/>
            <person name="Becker D."/>
            <person name="Lang D."/>
            <person name="Vosolsobe S."/>
            <person name="Rombauts S."/>
            <person name="Wilhelmsson P.K.I."/>
            <person name="Janitza P."/>
            <person name="Kern R."/>
            <person name="Heyl A."/>
            <person name="Rumpler F."/>
            <person name="Villalobos L.I.A.C."/>
            <person name="Clay J.M."/>
            <person name="Skokan R."/>
            <person name="Toyoda A."/>
            <person name="Suzuki Y."/>
            <person name="Kagoshima H."/>
            <person name="Schijlen E."/>
            <person name="Tajeshwar N."/>
            <person name="Catarino B."/>
            <person name="Hetherington A.J."/>
            <person name="Saltykova A."/>
            <person name="Bonnot C."/>
            <person name="Breuninger H."/>
            <person name="Symeonidi A."/>
            <person name="Radhakrishnan G.V."/>
            <person name="Van Nieuwerburgh F."/>
            <person name="Deforce D."/>
            <person name="Chang C."/>
            <person name="Karol K.G."/>
            <person name="Hedrich R."/>
            <person name="Ulvskov P."/>
            <person name="Glockner G."/>
            <person name="Delwiche C.F."/>
            <person name="Petrasek J."/>
            <person name="Van de Peer Y."/>
            <person name="Friml J."/>
            <person name="Beilby M."/>
            <person name="Dolan L."/>
            <person name="Kohara Y."/>
            <person name="Sugano S."/>
            <person name="Fujiyama A."/>
            <person name="Delaux P.-M."/>
            <person name="Quint M."/>
            <person name="TheiBen G."/>
            <person name="Hagemann M."/>
            <person name="Harholt J."/>
            <person name="Dunand C."/>
            <person name="Zachgo S."/>
            <person name="Langdale J."/>
            <person name="Maumus F."/>
            <person name="Straeten D.V.D."/>
            <person name="Gould S.B."/>
            <person name="Rensing S.A."/>
        </authorList>
    </citation>
    <scope>NUCLEOTIDE SEQUENCE [LARGE SCALE GENOMIC DNA]</scope>
    <source>
        <strain evidence="2 3">S276</strain>
    </source>
</reference>
<organism evidence="2 3">
    <name type="scientific">Chara braunii</name>
    <name type="common">Braun's stonewort</name>
    <dbReference type="NCBI Taxonomy" id="69332"/>
    <lineage>
        <taxon>Eukaryota</taxon>
        <taxon>Viridiplantae</taxon>
        <taxon>Streptophyta</taxon>
        <taxon>Charophyceae</taxon>
        <taxon>Charales</taxon>
        <taxon>Characeae</taxon>
        <taxon>Chara</taxon>
    </lineage>
</organism>
<feature type="region of interest" description="Disordered" evidence="1">
    <location>
        <begin position="163"/>
        <end position="207"/>
    </location>
</feature>
<evidence type="ECO:0000256" key="1">
    <source>
        <dbReference type="SAM" id="MobiDB-lite"/>
    </source>
</evidence>
<sequence length="303" mass="32443">MAPRGQSQLKTLDDGSSEGGGGQSGRGHVPKLKRPHSDGSEGVMGGQGEEDVSVVEIPSTGTPTLEFGRHDVIREHFQALAALGVPEIGHGGGSGSVRSQAIVISESTPQTLVTSMTTIVSAIEHADKGPVYVPQARHLELSNTNTIGGLSREVVPFSHVGSGAIDGLSTDAGERREKRGPDEAWRKNESRDGTPRPDDEDDESLRMRKKKTWQEELEAKSKLWTDGKTFWGSGRGRLIADVVHDSADYYCAILNGNEGATAPHGLIMPPPDVPRLRIQDPTQRDAVGTGGSRITPRHLRSCI</sequence>
<gene>
    <name evidence="2" type="ORF">CBR_g28892</name>
</gene>
<evidence type="ECO:0000313" key="2">
    <source>
        <dbReference type="EMBL" id="GBG79176.1"/>
    </source>
</evidence>
<keyword evidence="3" id="KW-1185">Reference proteome</keyword>